<dbReference type="Proteomes" id="UP001164746">
    <property type="component" value="Chromosome 4"/>
</dbReference>
<dbReference type="EMBL" id="CP111015">
    <property type="protein sequence ID" value="WAR01523.1"/>
    <property type="molecule type" value="Genomic_DNA"/>
</dbReference>
<organism evidence="2 3">
    <name type="scientific">Mya arenaria</name>
    <name type="common">Soft-shell clam</name>
    <dbReference type="NCBI Taxonomy" id="6604"/>
    <lineage>
        <taxon>Eukaryota</taxon>
        <taxon>Metazoa</taxon>
        <taxon>Spiralia</taxon>
        <taxon>Lophotrochozoa</taxon>
        <taxon>Mollusca</taxon>
        <taxon>Bivalvia</taxon>
        <taxon>Autobranchia</taxon>
        <taxon>Heteroconchia</taxon>
        <taxon>Euheterodonta</taxon>
        <taxon>Imparidentia</taxon>
        <taxon>Neoheterodontei</taxon>
        <taxon>Myida</taxon>
        <taxon>Myoidea</taxon>
        <taxon>Myidae</taxon>
        <taxon>Mya</taxon>
    </lineage>
</organism>
<keyword evidence="3" id="KW-1185">Reference proteome</keyword>
<reference evidence="2" key="1">
    <citation type="submission" date="2022-11" db="EMBL/GenBank/DDBJ databases">
        <title>Centuries of genome instability and evolution in soft-shell clam transmissible cancer (bioRxiv).</title>
        <authorList>
            <person name="Hart S.F.M."/>
            <person name="Yonemitsu M.A."/>
            <person name="Giersch R.M."/>
            <person name="Beal B.F."/>
            <person name="Arriagada G."/>
            <person name="Davis B.W."/>
            <person name="Ostrander E.A."/>
            <person name="Goff S.P."/>
            <person name="Metzger M.J."/>
        </authorList>
    </citation>
    <scope>NUCLEOTIDE SEQUENCE</scope>
    <source>
        <strain evidence="2">MELC-2E11</strain>
        <tissue evidence="2">Siphon/mantle</tissue>
    </source>
</reference>
<gene>
    <name evidence="2" type="ORF">MAR_008081</name>
</gene>
<feature type="region of interest" description="Disordered" evidence="1">
    <location>
        <begin position="58"/>
        <end position="109"/>
    </location>
</feature>
<evidence type="ECO:0000313" key="3">
    <source>
        <dbReference type="Proteomes" id="UP001164746"/>
    </source>
</evidence>
<feature type="compositionally biased region" description="Polar residues" evidence="1">
    <location>
        <begin position="68"/>
        <end position="80"/>
    </location>
</feature>
<evidence type="ECO:0000313" key="2">
    <source>
        <dbReference type="EMBL" id="WAR01523.1"/>
    </source>
</evidence>
<accession>A0ABY7DY16</accession>
<sequence>MTRELLDIVYAEHVVPLMLSGKAISRALRRQINAYKVLCSLLAMKAFLIDSHDNLGEKEEDGGLMKKSQMTSDVNSTPSENPDVADIKSDKNSGNDSGDMNPHLQGATK</sequence>
<name>A0ABY7DY16_MYAAR</name>
<proteinExistence type="predicted"/>
<protein>
    <submittedName>
        <fullName evidence="2">Uncharacterized protein</fullName>
    </submittedName>
</protein>
<evidence type="ECO:0000256" key="1">
    <source>
        <dbReference type="SAM" id="MobiDB-lite"/>
    </source>
</evidence>